<dbReference type="Proteomes" id="UP000448867">
    <property type="component" value="Unassembled WGS sequence"/>
</dbReference>
<dbReference type="InterPro" id="IPR025674">
    <property type="entry name" value="Imm6"/>
</dbReference>
<dbReference type="OrthoDB" id="2219989at2"/>
<accession>A0A7X2M1C2</accession>
<dbReference type="EMBL" id="WKKI01000056">
    <property type="protein sequence ID" value="MRX74029.1"/>
    <property type="molecule type" value="Genomic_DNA"/>
</dbReference>
<evidence type="ECO:0000313" key="1">
    <source>
        <dbReference type="EMBL" id="MRX74029.1"/>
    </source>
</evidence>
<keyword evidence="2" id="KW-1185">Reference proteome</keyword>
<sequence length="169" mass="19429">MANTNFSSLTDDGKVILFLGLSEKVLSVFSQKEDQILAQEIIHKCWEWLKYKENIGDNLYELLDNEENGITIIQEMSDNETDVMAWNCVIDAVAYTSRKAFEREGVKYYPEPIALVDDTLVDHFMDCFEGCIENSDSYIQRINSLLDDYKNGNTESDLRTEVLSVNKCK</sequence>
<reference evidence="1 2" key="1">
    <citation type="submission" date="2019-11" db="EMBL/GenBank/DDBJ databases">
        <title>Bacillus lacus genome.</title>
        <authorList>
            <person name="Allen C.J."/>
            <person name="Newman J.D."/>
        </authorList>
    </citation>
    <scope>NUCLEOTIDE SEQUENCE [LARGE SCALE GENOMIC DNA]</scope>
    <source>
        <strain evidence="1 2">KCTC 33946</strain>
    </source>
</reference>
<evidence type="ECO:0000313" key="2">
    <source>
        <dbReference type="Proteomes" id="UP000448867"/>
    </source>
</evidence>
<name>A0A7X2M1C2_9BACI</name>
<dbReference type="AlphaFoldDB" id="A0A7X2M1C2"/>
<proteinExistence type="predicted"/>
<dbReference type="Pfam" id="PF14434">
    <property type="entry name" value="Imm6"/>
    <property type="match status" value="1"/>
</dbReference>
<gene>
    <name evidence="1" type="ORF">GJU40_18055</name>
</gene>
<evidence type="ECO:0008006" key="3">
    <source>
        <dbReference type="Google" id="ProtNLM"/>
    </source>
</evidence>
<comment type="caution">
    <text evidence="1">The sequence shown here is derived from an EMBL/GenBank/DDBJ whole genome shotgun (WGS) entry which is preliminary data.</text>
</comment>
<protein>
    <recommendedName>
        <fullName evidence="3">Immunity protein Imm6</fullName>
    </recommendedName>
</protein>
<dbReference type="RefSeq" id="WP_154309480.1">
    <property type="nucleotide sequence ID" value="NZ_WKKI01000056.1"/>
</dbReference>
<organism evidence="1 2">
    <name type="scientific">Metabacillus lacus</name>
    <dbReference type="NCBI Taxonomy" id="1983721"/>
    <lineage>
        <taxon>Bacteria</taxon>
        <taxon>Bacillati</taxon>
        <taxon>Bacillota</taxon>
        <taxon>Bacilli</taxon>
        <taxon>Bacillales</taxon>
        <taxon>Bacillaceae</taxon>
        <taxon>Metabacillus</taxon>
    </lineage>
</organism>